<evidence type="ECO:0000256" key="1">
    <source>
        <dbReference type="PROSITE-ProRule" id="PRU00169"/>
    </source>
</evidence>
<keyword evidence="4" id="KW-0614">Plasmid</keyword>
<keyword evidence="1" id="KW-0597">Phosphoprotein</keyword>
<protein>
    <submittedName>
        <fullName evidence="4">Two component transcriptional regulator, LytTR family</fullName>
    </submittedName>
</protein>
<dbReference type="InterPro" id="IPR007492">
    <property type="entry name" value="LytTR_DNA-bd_dom"/>
</dbReference>
<sequence length="251" mass="29491">MIRIFIVDDEKYIRNEIRYFLEKYNDVEICGESGDGDEALEKIEELKPDCVFMDINLQNNSGMLIARKISENKNHPLIVFATAYDHYAVQGFEVNAADYILKPFSEDRIKLTIDRVRDKIINKNLNNGEKDKNTESESNTSLEKLCIQKNNKLVLIDVNKIIFIKSEKNVILVHTLNSAYECSHSLKELETRLREDKFMRIHKSTIINIDYIDEIIPWFNYTYKIEVKGLKDCDIQVSRNYLKKFKNFFGI</sequence>
<accession>E3HCS5</accession>
<keyword evidence="5" id="KW-1185">Reference proteome</keyword>
<feature type="modified residue" description="4-aspartylphosphate" evidence="1">
    <location>
        <position position="54"/>
    </location>
</feature>
<dbReference type="InterPro" id="IPR001789">
    <property type="entry name" value="Sig_transdc_resp-reg_receiver"/>
</dbReference>
<dbReference type="PROSITE" id="PS50930">
    <property type="entry name" value="HTH_LYTTR"/>
    <property type="match status" value="1"/>
</dbReference>
<dbReference type="GO" id="GO:0003677">
    <property type="term" value="F:DNA binding"/>
    <property type="evidence" value="ECO:0007669"/>
    <property type="project" value="InterPro"/>
</dbReference>
<reference evidence="4 5" key="1">
    <citation type="journal article" date="2010" name="Stand. Genomic Sci.">
        <title>Complete genome sequence of Ilyobacter polytropus type strain (CuHbu1).</title>
        <authorList>
            <person name="Sikorski J."/>
            <person name="Chertkov O."/>
            <person name="Lapidus A."/>
            <person name="Nolan M."/>
            <person name="Lucas S."/>
            <person name="Del Rio T.G."/>
            <person name="Tice H."/>
            <person name="Cheng J.F."/>
            <person name="Tapia R."/>
            <person name="Han C."/>
            <person name="Goodwin L."/>
            <person name="Pitluck S."/>
            <person name="Liolios K."/>
            <person name="Ivanova N."/>
            <person name="Mavromatis K."/>
            <person name="Mikhailova N."/>
            <person name="Pati A."/>
            <person name="Chen A."/>
            <person name="Palaniappan K."/>
            <person name="Land M."/>
            <person name="Hauser L."/>
            <person name="Chang Y.J."/>
            <person name="Jeffries C.D."/>
            <person name="Brambilla E."/>
            <person name="Yasawong M."/>
            <person name="Rohde M."/>
            <person name="Pukall R."/>
            <person name="Spring S."/>
            <person name="Goker M."/>
            <person name="Woyke T."/>
            <person name="Bristow J."/>
            <person name="Eisen J.A."/>
            <person name="Markowitz V."/>
            <person name="Hugenholtz P."/>
            <person name="Kyrpides N.C."/>
            <person name="Klenk H.P."/>
        </authorList>
    </citation>
    <scope>NUCLEOTIDE SEQUENCE [LARGE SCALE GENOMIC DNA]</scope>
    <source>
        <strain evidence="5">ATCC 51220 / DSM 2926 / LMG 16218 / CuHBu1</strain>
        <plasmid evidence="5">pILYOP01</plasmid>
    </source>
</reference>
<geneLocation type="plasmid" evidence="4 5">
    <name>pILYOP01</name>
</geneLocation>
<organism evidence="4 5">
    <name type="scientific">Ilyobacter polytropus (strain ATCC 51220 / DSM 2926 / LMG 16218 / CuHBu1)</name>
    <dbReference type="NCBI Taxonomy" id="572544"/>
    <lineage>
        <taxon>Bacteria</taxon>
        <taxon>Fusobacteriati</taxon>
        <taxon>Fusobacteriota</taxon>
        <taxon>Fusobacteriia</taxon>
        <taxon>Fusobacteriales</taxon>
        <taxon>Fusobacteriaceae</taxon>
        <taxon>Ilyobacter</taxon>
    </lineage>
</organism>
<dbReference type="RefSeq" id="WP_013389127.1">
    <property type="nucleotide sequence ID" value="NC_014633.1"/>
</dbReference>
<dbReference type="AlphaFoldDB" id="E3HCS5"/>
<evidence type="ECO:0000313" key="5">
    <source>
        <dbReference type="Proteomes" id="UP000006875"/>
    </source>
</evidence>
<dbReference type="InterPro" id="IPR011006">
    <property type="entry name" value="CheY-like_superfamily"/>
</dbReference>
<dbReference type="SMART" id="SM00850">
    <property type="entry name" value="LytTR"/>
    <property type="match status" value="1"/>
</dbReference>
<dbReference type="PANTHER" id="PTHR37299:SF1">
    <property type="entry name" value="STAGE 0 SPORULATION PROTEIN A HOMOLOG"/>
    <property type="match status" value="1"/>
</dbReference>
<proteinExistence type="predicted"/>
<dbReference type="PANTHER" id="PTHR37299">
    <property type="entry name" value="TRANSCRIPTIONAL REGULATOR-RELATED"/>
    <property type="match status" value="1"/>
</dbReference>
<dbReference type="SMART" id="SM00448">
    <property type="entry name" value="REC"/>
    <property type="match status" value="1"/>
</dbReference>
<dbReference type="HOGENOM" id="CLU_000445_14_1_0"/>
<feature type="domain" description="HTH LytTR-type" evidence="3">
    <location>
        <begin position="145"/>
        <end position="251"/>
    </location>
</feature>
<dbReference type="InterPro" id="IPR046947">
    <property type="entry name" value="LytR-like"/>
</dbReference>
<gene>
    <name evidence="4" type="ordered locus">Ilyop_2715</name>
</gene>
<name>E3HCS5_ILYPC</name>
<evidence type="ECO:0000313" key="4">
    <source>
        <dbReference type="EMBL" id="ADO84470.1"/>
    </source>
</evidence>
<dbReference type="PROSITE" id="PS50110">
    <property type="entry name" value="RESPONSE_REGULATORY"/>
    <property type="match status" value="1"/>
</dbReference>
<dbReference type="GO" id="GO:0000156">
    <property type="term" value="F:phosphorelay response regulator activity"/>
    <property type="evidence" value="ECO:0007669"/>
    <property type="project" value="InterPro"/>
</dbReference>
<dbReference type="KEGG" id="ipo:Ilyop_2715"/>
<dbReference type="Pfam" id="PF00072">
    <property type="entry name" value="Response_reg"/>
    <property type="match status" value="1"/>
</dbReference>
<evidence type="ECO:0000259" key="2">
    <source>
        <dbReference type="PROSITE" id="PS50110"/>
    </source>
</evidence>
<dbReference type="Pfam" id="PF04397">
    <property type="entry name" value="LytTR"/>
    <property type="match status" value="1"/>
</dbReference>
<feature type="domain" description="Response regulatory" evidence="2">
    <location>
        <begin position="3"/>
        <end position="117"/>
    </location>
</feature>
<dbReference type="Gene3D" id="2.40.50.40">
    <property type="match status" value="1"/>
</dbReference>
<dbReference type="Gene3D" id="3.40.50.2300">
    <property type="match status" value="1"/>
</dbReference>
<dbReference type="Gene3D" id="2.20.25.10">
    <property type="match status" value="1"/>
</dbReference>
<dbReference type="OrthoDB" id="9809318at2"/>
<dbReference type="Proteomes" id="UP000006875">
    <property type="component" value="Plasmid pILYOP01"/>
</dbReference>
<evidence type="ECO:0000259" key="3">
    <source>
        <dbReference type="PROSITE" id="PS50930"/>
    </source>
</evidence>
<dbReference type="EMBL" id="CP002282">
    <property type="protein sequence ID" value="ADO84470.1"/>
    <property type="molecule type" value="Genomic_DNA"/>
</dbReference>
<dbReference type="SUPFAM" id="SSF52172">
    <property type="entry name" value="CheY-like"/>
    <property type="match status" value="1"/>
</dbReference>